<dbReference type="PANTHER" id="PTHR12840:SF1">
    <property type="entry name" value="NADH DEHYDROGENASE [UBIQUINONE] 1 BETA SUBCOMPLEX SUBUNIT 8, MITOCHONDRIAL"/>
    <property type="match status" value="1"/>
</dbReference>
<keyword evidence="2" id="KW-0472">Membrane</keyword>
<dbReference type="PANTHER" id="PTHR12840">
    <property type="entry name" value="NADH-UBIQUINONE OXIDOREDUCTASE ASHI SUBUNIT"/>
    <property type="match status" value="1"/>
</dbReference>
<dbReference type="OrthoDB" id="2014058at2759"/>
<proteinExistence type="predicted"/>
<evidence type="ECO:0000313" key="3">
    <source>
        <dbReference type="EMBL" id="TVY28902.1"/>
    </source>
</evidence>
<dbReference type="InterPro" id="IPR008699">
    <property type="entry name" value="NDUFB8"/>
</dbReference>
<keyword evidence="4" id="KW-1185">Reference proteome</keyword>
<feature type="transmembrane region" description="Helical" evidence="2">
    <location>
        <begin position="98"/>
        <end position="119"/>
    </location>
</feature>
<evidence type="ECO:0000256" key="1">
    <source>
        <dbReference type="SAM" id="MobiDB-lite"/>
    </source>
</evidence>
<protein>
    <recommendedName>
        <fullName evidence="5">NADH dehydrogenase [ubiquinone] 1 beta subcomplex subunit 8, mitochondrial</fullName>
    </recommendedName>
</protein>
<sequence length="152" mass="17069">MLSRRIATARPLRAALPVAQRAIFGQQRFAQTASYDYPELNGGYISPPPIKRQFRDPHADWWDKQERRNYGEPVHEDADIMGMFSPEEYTWVKPGKGALQLGAFILTVFGFSGVVSLYYPDKPSAPKEYEDGLERELGGPNALRAHKSGDAV</sequence>
<dbReference type="GO" id="GO:0005739">
    <property type="term" value="C:mitochondrion"/>
    <property type="evidence" value="ECO:0007669"/>
    <property type="project" value="InterPro"/>
</dbReference>
<accession>A0A8H8U0H1</accession>
<dbReference type="RefSeq" id="XP_031007690.1">
    <property type="nucleotide sequence ID" value="XM_031146693.1"/>
</dbReference>
<name>A0A8H8U0H1_9HELO</name>
<feature type="region of interest" description="Disordered" evidence="1">
    <location>
        <begin position="129"/>
        <end position="152"/>
    </location>
</feature>
<evidence type="ECO:0008006" key="5">
    <source>
        <dbReference type="Google" id="ProtNLM"/>
    </source>
</evidence>
<dbReference type="EMBL" id="QGMH01000024">
    <property type="protein sequence ID" value="TVY28902.1"/>
    <property type="molecule type" value="Genomic_DNA"/>
</dbReference>
<dbReference type="Pfam" id="PF05821">
    <property type="entry name" value="NDUF_B8"/>
    <property type="match status" value="1"/>
</dbReference>
<dbReference type="AlphaFoldDB" id="A0A8H8U0H1"/>
<comment type="caution">
    <text evidence="3">The sequence shown here is derived from an EMBL/GenBank/DDBJ whole genome shotgun (WGS) entry which is preliminary data.</text>
</comment>
<organism evidence="3 4">
    <name type="scientific">Lachnellula hyalina</name>
    <dbReference type="NCBI Taxonomy" id="1316788"/>
    <lineage>
        <taxon>Eukaryota</taxon>
        <taxon>Fungi</taxon>
        <taxon>Dikarya</taxon>
        <taxon>Ascomycota</taxon>
        <taxon>Pezizomycotina</taxon>
        <taxon>Leotiomycetes</taxon>
        <taxon>Helotiales</taxon>
        <taxon>Lachnaceae</taxon>
        <taxon>Lachnellula</taxon>
    </lineage>
</organism>
<dbReference type="Proteomes" id="UP000431533">
    <property type="component" value="Unassembled WGS sequence"/>
</dbReference>
<reference evidence="3 4" key="1">
    <citation type="submission" date="2018-05" db="EMBL/GenBank/DDBJ databases">
        <title>Genome sequencing and assembly of the regulated plant pathogen Lachnellula willkommii and related sister species for the development of diagnostic species identification markers.</title>
        <authorList>
            <person name="Giroux E."/>
            <person name="Bilodeau G."/>
        </authorList>
    </citation>
    <scope>NUCLEOTIDE SEQUENCE [LARGE SCALE GENOMIC DNA]</scope>
    <source>
        <strain evidence="3 4">CBS 185.66</strain>
    </source>
</reference>
<dbReference type="GeneID" id="41981911"/>
<keyword evidence="2" id="KW-1133">Transmembrane helix</keyword>
<evidence type="ECO:0000313" key="4">
    <source>
        <dbReference type="Proteomes" id="UP000431533"/>
    </source>
</evidence>
<evidence type="ECO:0000256" key="2">
    <source>
        <dbReference type="SAM" id="Phobius"/>
    </source>
</evidence>
<gene>
    <name evidence="3" type="ORF">LHYA1_G001713</name>
</gene>
<keyword evidence="2" id="KW-0812">Transmembrane</keyword>